<dbReference type="PANTHER" id="PTHR23317">
    <property type="entry name" value="DEDICATOR OF CYTOKINESIS DOCK"/>
    <property type="match status" value="1"/>
</dbReference>
<comment type="caution">
    <text evidence="1">The sequence shown here is derived from an EMBL/GenBank/DDBJ whole genome shotgun (WGS) entry which is preliminary data.</text>
</comment>
<keyword evidence="2" id="KW-1185">Reference proteome</keyword>
<dbReference type="AlphaFoldDB" id="A0A392N1C8"/>
<dbReference type="GO" id="GO:0005085">
    <property type="term" value="F:guanyl-nucleotide exchange factor activity"/>
    <property type="evidence" value="ECO:0007669"/>
    <property type="project" value="InterPro"/>
</dbReference>
<evidence type="ECO:0000313" key="2">
    <source>
        <dbReference type="Proteomes" id="UP000265520"/>
    </source>
</evidence>
<protein>
    <submittedName>
        <fullName evidence="1">Dedicator of cytokinesis protein 6-like</fullName>
    </submittedName>
</protein>
<gene>
    <name evidence="1" type="ORF">A2U01_0013231</name>
</gene>
<reference evidence="1 2" key="1">
    <citation type="journal article" date="2018" name="Front. Plant Sci.">
        <title>Red Clover (Trifolium pratense) and Zigzag Clover (T. medium) - A Picture of Genomic Similarities and Differences.</title>
        <authorList>
            <person name="Dluhosova J."/>
            <person name="Istvanek J."/>
            <person name="Nedelnik J."/>
            <person name="Repkova J."/>
        </authorList>
    </citation>
    <scope>NUCLEOTIDE SEQUENCE [LARGE SCALE GENOMIC DNA]</scope>
    <source>
        <strain evidence="2">cv. 10/8</strain>
        <tissue evidence="1">Leaf</tissue>
    </source>
</reference>
<proteinExistence type="predicted"/>
<sequence>EDIPPMQLKDGVFRCIMQLYDCLLTEVHERCKKGLSLAKRLNSSLAFFCYDLLSIIEPRQVFELGKWRHVNHKIPARLQGG</sequence>
<accession>A0A392N1C8</accession>
<dbReference type="InterPro" id="IPR026791">
    <property type="entry name" value="DOCK"/>
</dbReference>
<dbReference type="GO" id="GO:0007264">
    <property type="term" value="P:small GTPase-mediated signal transduction"/>
    <property type="evidence" value="ECO:0007669"/>
    <property type="project" value="InterPro"/>
</dbReference>
<dbReference type="Proteomes" id="UP000265520">
    <property type="component" value="Unassembled WGS sequence"/>
</dbReference>
<dbReference type="EMBL" id="LXQA010022386">
    <property type="protein sequence ID" value="MCH92294.1"/>
    <property type="molecule type" value="Genomic_DNA"/>
</dbReference>
<dbReference type="PANTHER" id="PTHR23317:SF76">
    <property type="entry name" value="LD20667P"/>
    <property type="match status" value="1"/>
</dbReference>
<organism evidence="1 2">
    <name type="scientific">Trifolium medium</name>
    <dbReference type="NCBI Taxonomy" id="97028"/>
    <lineage>
        <taxon>Eukaryota</taxon>
        <taxon>Viridiplantae</taxon>
        <taxon>Streptophyta</taxon>
        <taxon>Embryophyta</taxon>
        <taxon>Tracheophyta</taxon>
        <taxon>Spermatophyta</taxon>
        <taxon>Magnoliopsida</taxon>
        <taxon>eudicotyledons</taxon>
        <taxon>Gunneridae</taxon>
        <taxon>Pentapetalae</taxon>
        <taxon>rosids</taxon>
        <taxon>fabids</taxon>
        <taxon>Fabales</taxon>
        <taxon>Fabaceae</taxon>
        <taxon>Papilionoideae</taxon>
        <taxon>50 kb inversion clade</taxon>
        <taxon>NPAAA clade</taxon>
        <taxon>Hologalegina</taxon>
        <taxon>IRL clade</taxon>
        <taxon>Trifolieae</taxon>
        <taxon>Trifolium</taxon>
    </lineage>
</organism>
<evidence type="ECO:0000313" key="1">
    <source>
        <dbReference type="EMBL" id="MCH92294.1"/>
    </source>
</evidence>
<name>A0A392N1C8_9FABA</name>
<feature type="non-terminal residue" evidence="1">
    <location>
        <position position="1"/>
    </location>
</feature>